<proteinExistence type="predicted"/>
<accession>A9A6U3</accession>
<reference evidence="1" key="1">
    <citation type="submission" date="2007-10" db="EMBL/GenBank/DDBJ databases">
        <title>Complete sequence of Methanococcus maripaludis C6.</title>
        <authorList>
            <consortium name="US DOE Joint Genome Institute"/>
            <person name="Copeland A."/>
            <person name="Lucas S."/>
            <person name="Lapidus A."/>
            <person name="Barry K."/>
            <person name="Glavina del Rio T."/>
            <person name="Dalin E."/>
            <person name="Tice H."/>
            <person name="Pitluck S."/>
            <person name="Clum A."/>
            <person name="Schmutz J."/>
            <person name="Larimer F."/>
            <person name="Land M."/>
            <person name="Hauser L."/>
            <person name="Kyrpides N."/>
            <person name="Mikhailova N."/>
            <person name="Sieprawska-Lupa M."/>
            <person name="Whitman W.B."/>
            <person name="Richardson P."/>
        </authorList>
    </citation>
    <scope>NUCLEOTIDE SEQUENCE [LARGE SCALE GENOMIC DNA]</scope>
    <source>
        <strain evidence="1">C6</strain>
    </source>
</reference>
<sequence length="127" mass="14956">MKTMIRSLILKNVSRKKFDETVELLKKRYKYKRVISPLYMDYLVAYELGLIESAGCASTEKIDLVYYFIKKNPGVTISEIKEFYSRDKECLLESRYDFDGEQVDNILDYLVSRDEIDVSESMTYTVV</sequence>
<name>A9A6U3_METM6</name>
<organism evidence="1">
    <name type="scientific">Methanococcus maripaludis (strain C6 / ATCC BAA-1332)</name>
    <dbReference type="NCBI Taxonomy" id="444158"/>
    <lineage>
        <taxon>Archaea</taxon>
        <taxon>Methanobacteriati</taxon>
        <taxon>Methanobacteriota</taxon>
        <taxon>Methanomada group</taxon>
        <taxon>Methanococci</taxon>
        <taxon>Methanococcales</taxon>
        <taxon>Methanococcaceae</taxon>
        <taxon>Methanococcus</taxon>
    </lineage>
</organism>
<protein>
    <submittedName>
        <fullName evidence="1">Uncharacterized protein</fullName>
    </submittedName>
</protein>
<evidence type="ECO:0000313" key="1">
    <source>
        <dbReference type="EMBL" id="ABX01371.1"/>
    </source>
</evidence>
<dbReference type="AlphaFoldDB" id="A9A6U3"/>
<gene>
    <name evidence="1" type="ordered locus">MmarC6_0554</name>
</gene>
<dbReference type="STRING" id="444158.MmarC6_0554"/>
<dbReference type="eggNOG" id="arCOG09526">
    <property type="taxonomic scope" value="Archaea"/>
</dbReference>
<dbReference type="KEGG" id="mmx:MmarC6_0554"/>
<dbReference type="EMBL" id="CP000867">
    <property type="protein sequence ID" value="ABX01371.1"/>
    <property type="molecule type" value="Genomic_DNA"/>
</dbReference>
<dbReference type="HOGENOM" id="CLU_1965574_0_0_2"/>